<organism evidence="4">
    <name type="scientific">Neodiprion lecontei</name>
    <name type="common">Redheaded pine sawfly</name>
    <dbReference type="NCBI Taxonomy" id="441921"/>
    <lineage>
        <taxon>Eukaryota</taxon>
        <taxon>Metazoa</taxon>
        <taxon>Ecdysozoa</taxon>
        <taxon>Arthropoda</taxon>
        <taxon>Hexapoda</taxon>
        <taxon>Insecta</taxon>
        <taxon>Pterygota</taxon>
        <taxon>Neoptera</taxon>
        <taxon>Endopterygota</taxon>
        <taxon>Hymenoptera</taxon>
        <taxon>Tenthredinoidea</taxon>
        <taxon>Diprionidae</taxon>
        <taxon>Diprioninae</taxon>
        <taxon>Neodiprion</taxon>
    </lineage>
</organism>
<accession>A0A6J0B7R1</accession>
<dbReference type="Pfam" id="PF13843">
    <property type="entry name" value="DDE_Tnp_1_7"/>
    <property type="match status" value="1"/>
</dbReference>
<feature type="compositionally biased region" description="Acidic residues" evidence="1">
    <location>
        <begin position="39"/>
        <end position="57"/>
    </location>
</feature>
<protein>
    <submittedName>
        <fullName evidence="4">PiggyBac transposable element-derived protein 4-like</fullName>
    </submittedName>
</protein>
<reference evidence="4" key="1">
    <citation type="submission" date="2025-08" db="UniProtKB">
        <authorList>
            <consortium name="RefSeq"/>
        </authorList>
    </citation>
    <scope>IDENTIFICATION</scope>
    <source>
        <tissue evidence="4">Thorax and Abdomen</tissue>
    </source>
</reference>
<dbReference type="RefSeq" id="XP_015511030.2">
    <property type="nucleotide sequence ID" value="XM_015655544.2"/>
</dbReference>
<keyword evidence="3" id="KW-1185">Reference proteome</keyword>
<feature type="domain" description="PiggyBac transposable element-derived protein" evidence="2">
    <location>
        <begin position="93"/>
        <end position="466"/>
    </location>
</feature>
<dbReference type="PANTHER" id="PTHR46599:SF3">
    <property type="entry name" value="PIGGYBAC TRANSPOSABLE ELEMENT-DERIVED PROTEIN 4"/>
    <property type="match status" value="1"/>
</dbReference>
<dbReference type="GeneID" id="107217860"/>
<dbReference type="OrthoDB" id="7628951at2759"/>
<gene>
    <name evidence="4" type="primary">LOC107217860</name>
</gene>
<dbReference type="PANTHER" id="PTHR46599">
    <property type="entry name" value="PIGGYBAC TRANSPOSABLE ELEMENT-DERIVED PROTEIN 4"/>
    <property type="match status" value="1"/>
</dbReference>
<sequence>MDDAEIVRMVDQLNLAHSDEEEIVAPRSRHPRKIYSDSEASDDSESELEGNDTEEELRDFREVTVANDSEYNPRPQFMEIAGPKHMPARNSMPRAYFDLFFTEEFLSLLRNETNRYARQFLNRINVPSGSRTTEWKATTVSEVRAFIAVLLEMGITRRPTLFSYWSTNHRQIPWFGQMFSRNRFQLVCRFFHVVDNEKLPARDNPEYDPTAKFQPVVIHANNKFKFHYSPNQHLSIDESLVGSKCRTSLIQYLPNKKHHRWGIKFWMLTDAVTHYCLSFFCYRGARDQTDKEEIKKNGLGHVVIHKLLNMGNYFMKGYHVVADNFFTSIPLARALFEKGTYLTGTIRSNRKYIPSFMKTKLQEGASKYARNNEVLLLAYREKKSQKKNVLLMSTFEKAQNKTTTIRKRNAQIQVEKPAIVAEYNKDMGGVDTSDMMLYSYLDERRAIKYWKKVVFSIFSRMVLNAYILYRHNTDGKTKTRLEFITDVIQSITTEWLALKRIAHDTPLAETSTNVPRIGVRKLPEKLERVCVVCSRKDGGPKRKSRTVCNKCNKGLHGVCISSHEC</sequence>
<name>A0A6J0B7R1_NEOLC</name>
<feature type="region of interest" description="Disordered" evidence="1">
    <location>
        <begin position="21"/>
        <end position="57"/>
    </location>
</feature>
<dbReference type="Proteomes" id="UP000829291">
    <property type="component" value="Chromosome 2"/>
</dbReference>
<dbReference type="InterPro" id="IPR029526">
    <property type="entry name" value="PGBD"/>
</dbReference>
<evidence type="ECO:0000313" key="4">
    <source>
        <dbReference type="RefSeq" id="XP_015511030.2"/>
    </source>
</evidence>
<evidence type="ECO:0000256" key="1">
    <source>
        <dbReference type="SAM" id="MobiDB-lite"/>
    </source>
</evidence>
<evidence type="ECO:0000313" key="3">
    <source>
        <dbReference type="Proteomes" id="UP000829291"/>
    </source>
</evidence>
<dbReference type="KEGG" id="nlo:107217860"/>
<dbReference type="InParanoid" id="A0A6J0B7R1"/>
<evidence type="ECO:0000259" key="2">
    <source>
        <dbReference type="Pfam" id="PF13843"/>
    </source>
</evidence>
<proteinExistence type="predicted"/>